<accession>A0A5J4PE41</accession>
<gene>
    <name evidence="1" type="ORF">EZS27_041112</name>
</gene>
<evidence type="ECO:0000313" key="1">
    <source>
        <dbReference type="EMBL" id="KAA6307220.1"/>
    </source>
</evidence>
<protein>
    <recommendedName>
        <fullName evidence="2">TonB-dependent receptor SusC</fullName>
    </recommendedName>
</protein>
<comment type="caution">
    <text evidence="1">The sequence shown here is derived from an EMBL/GenBank/DDBJ whole genome shotgun (WGS) entry which is preliminary data.</text>
</comment>
<name>A0A5J4PE41_9ZZZZ</name>
<proteinExistence type="predicted"/>
<organism evidence="1">
    <name type="scientific">termite gut metagenome</name>
    <dbReference type="NCBI Taxonomy" id="433724"/>
    <lineage>
        <taxon>unclassified sequences</taxon>
        <taxon>metagenomes</taxon>
        <taxon>organismal metagenomes</taxon>
    </lineage>
</organism>
<evidence type="ECO:0008006" key="2">
    <source>
        <dbReference type="Google" id="ProtNLM"/>
    </source>
</evidence>
<feature type="non-terminal residue" evidence="1">
    <location>
        <position position="1"/>
    </location>
</feature>
<dbReference type="EMBL" id="SNRY01009329">
    <property type="protein sequence ID" value="KAA6307220.1"/>
    <property type="molecule type" value="Genomic_DNA"/>
</dbReference>
<dbReference type="AlphaFoldDB" id="A0A5J4PE41"/>
<sequence>EITDNGYWVLTDDDMVVDLSVMKEVQGIQVRRTTKYTNYTFDPIEPRLFRLNGSIIKDNDLYVKSDEFWAEVRQVPLTQTEDNIDLLVKRLEETPGFRYVLFGAKALIENFIETGGRHTPNRFDIGPINTMVTSNYVDGLRLRFSGRTTAQLNPHWFIGGYGAYGFKDNKWKYESNVTYAFKKREFLPWEFPKHNLSATYRYDVMSPMDKFLATDKDNVFVSWKVVPVDQMSYVRDVVLDYE</sequence>
<feature type="non-terminal residue" evidence="1">
    <location>
        <position position="242"/>
    </location>
</feature>
<reference evidence="1" key="1">
    <citation type="submission" date="2019-03" db="EMBL/GenBank/DDBJ databases">
        <title>Single cell metagenomics reveals metabolic interactions within the superorganism composed of flagellate Streblomastix strix and complex community of Bacteroidetes bacteria on its surface.</title>
        <authorList>
            <person name="Treitli S.C."/>
            <person name="Kolisko M."/>
            <person name="Husnik F."/>
            <person name="Keeling P."/>
            <person name="Hampl V."/>
        </authorList>
    </citation>
    <scope>NUCLEOTIDE SEQUENCE</scope>
    <source>
        <strain evidence="1">STM</strain>
    </source>
</reference>